<gene>
    <name evidence="1" type="ORF">BECKLFY1418C_GA0070996_100947</name>
</gene>
<reference evidence="1" key="1">
    <citation type="submission" date="2019-02" db="EMBL/GenBank/DDBJ databases">
        <authorList>
            <person name="Gruber-Vodicka R. H."/>
            <person name="Seah K. B. B."/>
        </authorList>
    </citation>
    <scope>NUCLEOTIDE SEQUENCE</scope>
    <source>
        <strain evidence="1">BECK_BY7</strain>
    </source>
</reference>
<organism evidence="1">
    <name type="scientific">Candidatus Kentrum sp. LFY</name>
    <dbReference type="NCBI Taxonomy" id="2126342"/>
    <lineage>
        <taxon>Bacteria</taxon>
        <taxon>Pseudomonadati</taxon>
        <taxon>Pseudomonadota</taxon>
        <taxon>Gammaproteobacteria</taxon>
        <taxon>Candidatus Kentrum</taxon>
    </lineage>
</organism>
<dbReference type="Pfam" id="PF07087">
    <property type="entry name" value="DUF1353"/>
    <property type="match status" value="1"/>
</dbReference>
<sequence length="130" mass="14896">MATSFTSPVELRFLGNHKWKLLNGFDYHVGRYPSDETISVPSGFETDLASTPRIMWPILPPHGKYMKAAILHDYLYAQGELERKRADDIFLEAMTVQGVMAWKIQAMYLAVRFFGWAFYGSKKTAQIDAK</sequence>
<evidence type="ECO:0000313" key="1">
    <source>
        <dbReference type="EMBL" id="VFK14586.1"/>
    </source>
</evidence>
<protein>
    <recommendedName>
        <fullName evidence="2">DUF1353 domain-containing protein</fullName>
    </recommendedName>
</protein>
<proteinExistence type="predicted"/>
<dbReference type="InterPro" id="IPR010767">
    <property type="entry name" value="Phage_CGC-2007_Cje0229"/>
</dbReference>
<dbReference type="AlphaFoldDB" id="A0A450WBZ1"/>
<dbReference type="EMBL" id="CAADFN010000009">
    <property type="protein sequence ID" value="VFK14586.1"/>
    <property type="molecule type" value="Genomic_DNA"/>
</dbReference>
<name>A0A450WBZ1_9GAMM</name>
<evidence type="ECO:0008006" key="2">
    <source>
        <dbReference type="Google" id="ProtNLM"/>
    </source>
</evidence>
<accession>A0A450WBZ1</accession>